<dbReference type="Pfam" id="PF13751">
    <property type="entry name" value="DDE_Tnp_1_6"/>
    <property type="match status" value="1"/>
</dbReference>
<gene>
    <name evidence="2" type="ORF">IAD04_02720</name>
</gene>
<sequence length="221" mass="25702">NNGGLEFLGEYIEKHPEVENIVMDAGYTGPLLLHELIKNGKKPIIPYTIPKGKHKEITKIRFKFDKENNYYICPIGVAIRYKGVKKDGYLQYKSSKKDCKNCPYKDKCCNSSGYKEISRHLLEQAKDIAHSIRKSELGKTLYPERKKTIERVFADTKFNHTLGFTFLRGLKKNQNRCLLIFAMANVKKLALLIDKMKKDITDSLSLLLNFIHYFLYKHKFC</sequence>
<dbReference type="PANTHER" id="PTHR33408">
    <property type="entry name" value="TRANSPOSASE"/>
    <property type="match status" value="1"/>
</dbReference>
<reference evidence="2" key="2">
    <citation type="journal article" date="2021" name="PeerJ">
        <title>Extensive microbial diversity within the chicken gut microbiome revealed by metagenomics and culture.</title>
        <authorList>
            <person name="Gilroy R."/>
            <person name="Ravi A."/>
            <person name="Getino M."/>
            <person name="Pursley I."/>
            <person name="Horton D.L."/>
            <person name="Alikhan N.F."/>
            <person name="Baker D."/>
            <person name="Gharbi K."/>
            <person name="Hall N."/>
            <person name="Watson M."/>
            <person name="Adriaenssens E.M."/>
            <person name="Foster-Nyarko E."/>
            <person name="Jarju S."/>
            <person name="Secka A."/>
            <person name="Antonio M."/>
            <person name="Oren A."/>
            <person name="Chaudhuri R.R."/>
            <person name="La Ragione R."/>
            <person name="Hildebrand F."/>
            <person name="Pallen M.J."/>
        </authorList>
    </citation>
    <scope>NUCLEOTIDE SEQUENCE</scope>
    <source>
        <strain evidence="2">14508</strain>
    </source>
</reference>
<evidence type="ECO:0000313" key="2">
    <source>
        <dbReference type="EMBL" id="HIT17279.1"/>
    </source>
</evidence>
<evidence type="ECO:0000313" key="3">
    <source>
        <dbReference type="Proteomes" id="UP000886893"/>
    </source>
</evidence>
<reference evidence="2" key="1">
    <citation type="submission" date="2020-10" db="EMBL/GenBank/DDBJ databases">
        <authorList>
            <person name="Gilroy R."/>
        </authorList>
    </citation>
    <scope>NUCLEOTIDE SEQUENCE</scope>
    <source>
        <strain evidence="2">14508</strain>
    </source>
</reference>
<dbReference type="EMBL" id="DVKI01000084">
    <property type="protein sequence ID" value="HIT17279.1"/>
    <property type="molecule type" value="Genomic_DNA"/>
</dbReference>
<name>A0A9D1G807_9FIRM</name>
<protein>
    <submittedName>
        <fullName evidence="2">Transposase</fullName>
    </submittedName>
</protein>
<dbReference type="AlphaFoldDB" id="A0A9D1G807"/>
<organism evidence="2 3">
    <name type="scientific">Candidatus Caccosoma faecigallinarum</name>
    <dbReference type="NCBI Taxonomy" id="2840720"/>
    <lineage>
        <taxon>Bacteria</taxon>
        <taxon>Bacillati</taxon>
        <taxon>Bacillota</taxon>
        <taxon>Bacillota incertae sedis</taxon>
        <taxon>Candidatus Caccosoma</taxon>
    </lineage>
</organism>
<feature type="non-terminal residue" evidence="2">
    <location>
        <position position="1"/>
    </location>
</feature>
<evidence type="ECO:0000259" key="1">
    <source>
        <dbReference type="Pfam" id="PF13751"/>
    </source>
</evidence>
<proteinExistence type="predicted"/>
<dbReference type="InterPro" id="IPR025668">
    <property type="entry name" value="Tnp_DDE_dom"/>
</dbReference>
<comment type="caution">
    <text evidence="2">The sequence shown here is derived from an EMBL/GenBank/DDBJ whole genome shotgun (WGS) entry which is preliminary data.</text>
</comment>
<dbReference type="Proteomes" id="UP000886893">
    <property type="component" value="Unassembled WGS sequence"/>
</dbReference>
<accession>A0A9D1G807</accession>
<dbReference type="PANTHER" id="PTHR33408:SF2">
    <property type="entry name" value="TRANSPOSASE DDE DOMAIN-CONTAINING PROTEIN"/>
    <property type="match status" value="1"/>
</dbReference>
<feature type="domain" description="Transposase DDE" evidence="1">
    <location>
        <begin position="72"/>
        <end position="190"/>
    </location>
</feature>